<dbReference type="EMBL" id="LMTZ01000049">
    <property type="protein sequence ID" value="KST68723.1"/>
    <property type="molecule type" value="Genomic_DNA"/>
</dbReference>
<gene>
    <name evidence="2" type="ORF">BC008_01840</name>
    <name evidence="3" type="ORF">BC008_01900</name>
</gene>
<dbReference type="RefSeq" id="WP_027845890.1">
    <property type="nucleotide sequence ID" value="NZ_LMTZ01000048.1"/>
</dbReference>
<evidence type="ECO:0000313" key="4">
    <source>
        <dbReference type="Proteomes" id="UP000053372"/>
    </source>
</evidence>
<dbReference type="PANTHER" id="PTHR36124:SF1">
    <property type="entry name" value="ER-BOUND OXYGENASE MPAB_MPAB'_RUBBER OXYGENASE CATALYTIC DOMAIN-CONTAINING PROTEIN"/>
    <property type="match status" value="1"/>
</dbReference>
<dbReference type="EMBL" id="LMTZ01000048">
    <property type="protein sequence ID" value="KST68735.1"/>
    <property type="molecule type" value="Genomic_DNA"/>
</dbReference>
<comment type="caution">
    <text evidence="3">The sequence shown here is derived from an EMBL/GenBank/DDBJ whole genome shotgun (WGS) entry which is preliminary data.</text>
</comment>
<dbReference type="OrthoDB" id="9812943at2"/>
<evidence type="ECO:0008006" key="5">
    <source>
        <dbReference type="Google" id="ProtNLM"/>
    </source>
</evidence>
<reference evidence="3 4" key="1">
    <citation type="journal article" date="2015" name="Genome Announc.">
        <title>Draft Genome of the Euendolithic (true boring) Cyanobacterium Mastigocoleus testarum strain BC008.</title>
        <authorList>
            <person name="Guida B.S."/>
            <person name="Garcia-Pichel F."/>
        </authorList>
    </citation>
    <scope>NUCLEOTIDE SEQUENCE [LARGE SCALE GENOMIC DNA]</scope>
    <source>
        <strain evidence="3 4">BC008</strain>
    </source>
</reference>
<dbReference type="Proteomes" id="UP000053372">
    <property type="component" value="Unassembled WGS sequence"/>
</dbReference>
<dbReference type="AlphaFoldDB" id="A0A0V7ZWV7"/>
<sequence>MVAIEQNKDMEAIRKLVDKRPEMFFWAMVAAFAWFFATPLIARLDREVGYIEKQPKQRFLSTLRLLWNIVQEGVDSKALQRMNQTHARSSMSTEQYPDEFLMIVAVFVCEGIRFSNNFSSSPVSLEEKVLWFNFWINDVGAAMDIHNVPNSIEELEQWLTTFKENRIIESGDENTHVLGKILFDLLHNQEVLSAPELHAPGWLPENGELAPIVLGVMDEKVLKALGVTPMIDSERNLIHEGLRKRSLCSRSSNALISFN</sequence>
<feature type="transmembrane region" description="Helical" evidence="1">
    <location>
        <begin position="23"/>
        <end position="42"/>
    </location>
</feature>
<dbReference type="InterPro" id="IPR046366">
    <property type="entry name" value="MPAB"/>
</dbReference>
<dbReference type="PANTHER" id="PTHR36124">
    <property type="match status" value="1"/>
</dbReference>
<evidence type="ECO:0000256" key="1">
    <source>
        <dbReference type="SAM" id="Phobius"/>
    </source>
</evidence>
<keyword evidence="1" id="KW-1133">Transmembrane helix</keyword>
<name>A0A0V7ZWV7_9CYAN</name>
<keyword evidence="1" id="KW-0472">Membrane</keyword>
<evidence type="ECO:0000313" key="2">
    <source>
        <dbReference type="EMBL" id="KST68723.1"/>
    </source>
</evidence>
<proteinExistence type="predicted"/>
<keyword evidence="1" id="KW-0812">Transmembrane</keyword>
<accession>A0A0V7ZWV7</accession>
<evidence type="ECO:0000313" key="3">
    <source>
        <dbReference type="EMBL" id="KST68735.1"/>
    </source>
</evidence>
<protein>
    <recommendedName>
        <fullName evidence="5">ER-bound oxygenase mpaB/mpaB'/Rubber oxygenase catalytic domain-containing protein</fullName>
    </recommendedName>
</protein>
<organism evidence="3 4">
    <name type="scientific">Mastigocoleus testarum BC008</name>
    <dbReference type="NCBI Taxonomy" id="371196"/>
    <lineage>
        <taxon>Bacteria</taxon>
        <taxon>Bacillati</taxon>
        <taxon>Cyanobacteriota</taxon>
        <taxon>Cyanophyceae</taxon>
        <taxon>Nostocales</taxon>
        <taxon>Hapalosiphonaceae</taxon>
        <taxon>Mastigocoleus</taxon>
    </lineage>
</organism>
<dbReference type="GO" id="GO:0016491">
    <property type="term" value="F:oxidoreductase activity"/>
    <property type="evidence" value="ECO:0007669"/>
    <property type="project" value="InterPro"/>
</dbReference>
<keyword evidence="4" id="KW-1185">Reference proteome</keyword>